<dbReference type="AlphaFoldDB" id="A0AAN9T959"/>
<sequence>MIEKLAGPCIPHQGLVGTWSRSPRISDKWDSDRKDWLQIMILRIRQGKLRQQTLEGYSDVEEKMTKISNFSV</sequence>
<evidence type="ECO:0000313" key="2">
    <source>
        <dbReference type="Proteomes" id="UP001386955"/>
    </source>
</evidence>
<evidence type="ECO:0000313" key="1">
    <source>
        <dbReference type="EMBL" id="KAK7410456.1"/>
    </source>
</evidence>
<organism evidence="1 2">
    <name type="scientific">Psophocarpus tetragonolobus</name>
    <name type="common">Winged bean</name>
    <name type="synonym">Dolichos tetragonolobus</name>
    <dbReference type="NCBI Taxonomy" id="3891"/>
    <lineage>
        <taxon>Eukaryota</taxon>
        <taxon>Viridiplantae</taxon>
        <taxon>Streptophyta</taxon>
        <taxon>Embryophyta</taxon>
        <taxon>Tracheophyta</taxon>
        <taxon>Spermatophyta</taxon>
        <taxon>Magnoliopsida</taxon>
        <taxon>eudicotyledons</taxon>
        <taxon>Gunneridae</taxon>
        <taxon>Pentapetalae</taxon>
        <taxon>rosids</taxon>
        <taxon>fabids</taxon>
        <taxon>Fabales</taxon>
        <taxon>Fabaceae</taxon>
        <taxon>Papilionoideae</taxon>
        <taxon>50 kb inversion clade</taxon>
        <taxon>NPAAA clade</taxon>
        <taxon>indigoferoid/millettioid clade</taxon>
        <taxon>Phaseoleae</taxon>
        <taxon>Psophocarpus</taxon>
    </lineage>
</organism>
<dbReference type="EMBL" id="JAYMYS010000001">
    <property type="protein sequence ID" value="KAK7410456.1"/>
    <property type="molecule type" value="Genomic_DNA"/>
</dbReference>
<gene>
    <name evidence="1" type="ORF">VNO78_01251</name>
</gene>
<protein>
    <submittedName>
        <fullName evidence="1">Uncharacterized protein</fullName>
    </submittedName>
</protein>
<name>A0AAN9T959_PSOTE</name>
<dbReference type="Proteomes" id="UP001386955">
    <property type="component" value="Unassembled WGS sequence"/>
</dbReference>
<reference evidence="1 2" key="1">
    <citation type="submission" date="2024-01" db="EMBL/GenBank/DDBJ databases">
        <title>The genomes of 5 underutilized Papilionoideae crops provide insights into root nodulation and disease resistanc.</title>
        <authorList>
            <person name="Jiang F."/>
        </authorList>
    </citation>
    <scope>NUCLEOTIDE SEQUENCE [LARGE SCALE GENOMIC DNA]</scope>
    <source>
        <strain evidence="1">DUOXIRENSHENG_FW03</strain>
        <tissue evidence="1">Leaves</tissue>
    </source>
</reference>
<keyword evidence="2" id="KW-1185">Reference proteome</keyword>
<accession>A0AAN9T959</accession>
<comment type="caution">
    <text evidence="1">The sequence shown here is derived from an EMBL/GenBank/DDBJ whole genome shotgun (WGS) entry which is preliminary data.</text>
</comment>
<proteinExistence type="predicted"/>